<organism evidence="2 3">
    <name type="scientific">Calocera cornea HHB12733</name>
    <dbReference type="NCBI Taxonomy" id="1353952"/>
    <lineage>
        <taxon>Eukaryota</taxon>
        <taxon>Fungi</taxon>
        <taxon>Dikarya</taxon>
        <taxon>Basidiomycota</taxon>
        <taxon>Agaricomycotina</taxon>
        <taxon>Dacrymycetes</taxon>
        <taxon>Dacrymycetales</taxon>
        <taxon>Dacrymycetaceae</taxon>
        <taxon>Calocera</taxon>
    </lineage>
</organism>
<keyword evidence="3" id="KW-1185">Reference proteome</keyword>
<feature type="compositionally biased region" description="Polar residues" evidence="1">
    <location>
        <begin position="1"/>
        <end position="16"/>
    </location>
</feature>
<sequence length="74" mass="8602">MMVAQQAPNHSSFSSDLRSHEDDPISSYARALHDYTRKLWLEALRQEQMAKDKSGGGGDDRHRKSQWRMRKDKA</sequence>
<dbReference type="Proteomes" id="UP000076842">
    <property type="component" value="Unassembled WGS sequence"/>
</dbReference>
<dbReference type="OrthoDB" id="10416661at2759"/>
<gene>
    <name evidence="2" type="ORF">CALCODRAFT_486673</name>
</gene>
<protein>
    <submittedName>
        <fullName evidence="2">Uncharacterized protein</fullName>
    </submittedName>
</protein>
<name>A0A165DKX8_9BASI</name>
<dbReference type="EMBL" id="KV424048">
    <property type="protein sequence ID" value="KZT53039.1"/>
    <property type="molecule type" value="Genomic_DNA"/>
</dbReference>
<evidence type="ECO:0000313" key="3">
    <source>
        <dbReference type="Proteomes" id="UP000076842"/>
    </source>
</evidence>
<evidence type="ECO:0000256" key="1">
    <source>
        <dbReference type="SAM" id="MobiDB-lite"/>
    </source>
</evidence>
<dbReference type="AlphaFoldDB" id="A0A165DKX8"/>
<feature type="region of interest" description="Disordered" evidence="1">
    <location>
        <begin position="48"/>
        <end position="74"/>
    </location>
</feature>
<proteinExistence type="predicted"/>
<feature type="compositionally biased region" description="Basic and acidic residues" evidence="1">
    <location>
        <begin position="48"/>
        <end position="62"/>
    </location>
</feature>
<evidence type="ECO:0000313" key="2">
    <source>
        <dbReference type="EMBL" id="KZT53039.1"/>
    </source>
</evidence>
<accession>A0A165DKX8</accession>
<feature type="region of interest" description="Disordered" evidence="1">
    <location>
        <begin position="1"/>
        <end position="22"/>
    </location>
</feature>
<dbReference type="InParanoid" id="A0A165DKX8"/>
<reference evidence="2 3" key="1">
    <citation type="journal article" date="2016" name="Mol. Biol. Evol.">
        <title>Comparative Genomics of Early-Diverging Mushroom-Forming Fungi Provides Insights into the Origins of Lignocellulose Decay Capabilities.</title>
        <authorList>
            <person name="Nagy L.G."/>
            <person name="Riley R."/>
            <person name="Tritt A."/>
            <person name="Adam C."/>
            <person name="Daum C."/>
            <person name="Floudas D."/>
            <person name="Sun H."/>
            <person name="Yadav J.S."/>
            <person name="Pangilinan J."/>
            <person name="Larsson K.H."/>
            <person name="Matsuura K."/>
            <person name="Barry K."/>
            <person name="Labutti K."/>
            <person name="Kuo R."/>
            <person name="Ohm R.A."/>
            <person name="Bhattacharya S.S."/>
            <person name="Shirouzu T."/>
            <person name="Yoshinaga Y."/>
            <person name="Martin F.M."/>
            <person name="Grigoriev I.V."/>
            <person name="Hibbett D.S."/>
        </authorList>
    </citation>
    <scope>NUCLEOTIDE SEQUENCE [LARGE SCALE GENOMIC DNA]</scope>
    <source>
        <strain evidence="2 3">HHB12733</strain>
    </source>
</reference>
<feature type="compositionally biased region" description="Basic residues" evidence="1">
    <location>
        <begin position="63"/>
        <end position="74"/>
    </location>
</feature>